<feature type="region of interest" description="Disordered" evidence="1">
    <location>
        <begin position="971"/>
        <end position="1002"/>
    </location>
</feature>
<feature type="compositionally biased region" description="Polar residues" evidence="1">
    <location>
        <begin position="1045"/>
        <end position="1057"/>
    </location>
</feature>
<dbReference type="PROSITE" id="PS50330">
    <property type="entry name" value="UIM"/>
    <property type="match status" value="1"/>
</dbReference>
<feature type="compositionally biased region" description="Low complexity" evidence="1">
    <location>
        <begin position="594"/>
        <end position="608"/>
    </location>
</feature>
<name>A0A699HF64_TANCI</name>
<organism evidence="4">
    <name type="scientific">Tanacetum cinerariifolium</name>
    <name type="common">Dalmatian daisy</name>
    <name type="synonym">Chrysanthemum cinerariifolium</name>
    <dbReference type="NCBI Taxonomy" id="118510"/>
    <lineage>
        <taxon>Eukaryota</taxon>
        <taxon>Viridiplantae</taxon>
        <taxon>Streptophyta</taxon>
        <taxon>Embryophyta</taxon>
        <taxon>Tracheophyta</taxon>
        <taxon>Spermatophyta</taxon>
        <taxon>Magnoliopsida</taxon>
        <taxon>eudicotyledons</taxon>
        <taxon>Gunneridae</taxon>
        <taxon>Pentapetalae</taxon>
        <taxon>asterids</taxon>
        <taxon>campanulids</taxon>
        <taxon>Asterales</taxon>
        <taxon>Asteraceae</taxon>
        <taxon>Asteroideae</taxon>
        <taxon>Anthemideae</taxon>
        <taxon>Anthemidinae</taxon>
        <taxon>Tanacetum</taxon>
    </lineage>
</organism>
<sequence length="1099" mass="124245">MTLSLADLTSEEKGRYNVDIQATIILLQGLPIDIYSLIDHYTDAKDIWDNVKMLLEGSELTKEDRESQLYDDFEHFQQNKGQIIHDYYVWFSKLINDIRNIKMTMSRMQLNSKFVNNMFFECGTKPQFKMVGLSFRMFRVDRIEDRGTMYGVQVQLVMGELKTELGMLIHVKQGRLSATTAMENGVALDEEQLVFIAGGQDNVVDEDMDEKPIHDLALNVDNVFQADDCDAFNSYVDEAPTTQTMFMANLLSVDLVYDEAGTSYDSDILSEVHNHDHYQDAVYKHHEVHEMHDDVQPNYVADSHTDYTSDSNMIPYDQYVKDNAVPVVQKQAKAAKPVRALTVYPPNTLVKLFPKKTCKKRITPTGLTEGERGLEQTKECYLTEVIPFSKTLKEHFESIQKALTKEIKEIKAIFDELEAKVDQNAVNQKYIELIPPRLRNDREVHLDYLKNLKESVETLREIVDEAKFERPLVRSLASSCLYTKHSQELLEYVVQIVLWYLDLGCSKHKTRDRSWLRNFEKKFTGTVRFRNDHFGAIMGNQFQGLHSRTALSKDETILSLRLLEPPHGERLVSPAPVVPVSVNSAGTPSSTSIDQDAPSPSHSQSSSALQSPCLHQGVVAESTLVLVGYQLKEGIDFEESFAPVARIEAIRIYITNVASKNMTIYQMDVKTAFLNGELKEEEYFSQPEGFIDPDHLTHVYHLKKALYGLKQAPRVCVIALCCNNVQHSRSKHIDIRHHFIQEQVEKGVAEFIFVKSDYQLANIFTKALLRERFEFLLPRLDTMADMNIPANDAPAEQAPAFWDTMCFNSSTGFYSCHLDEQWFNINKVILRDALDITPANDNKPYVVPPSSDKIIEYVNTLGYPVHLGTFVGKDGRKIFGMSIPDALFTDEIKRAPYYAVPKKKQKVVKKILDEPSPAKRSKGGLVGKIRKPRSPLKLVDEPSAEDVSVEEPAYNEEEANLQRALELSLKEQAERTQGPARPMRRTPMPTEASGHAESPSLDAELTLTDCETESDNVLSKIDTGDQDEGQAGPNPGDHDEGQARPNLSVQDEGQAGSNPGDAAESQPQSSHVVHARPNLEHMDLEATCNAPLRKEDVMS</sequence>
<dbReference type="CDD" id="cd09272">
    <property type="entry name" value="RNase_HI_RT_Ty1"/>
    <property type="match status" value="1"/>
</dbReference>
<dbReference type="InterPro" id="IPR013103">
    <property type="entry name" value="RVT_2"/>
</dbReference>
<dbReference type="Pfam" id="PF22936">
    <property type="entry name" value="Pol_BBD"/>
    <property type="match status" value="1"/>
</dbReference>
<dbReference type="Pfam" id="PF07727">
    <property type="entry name" value="RVT_2"/>
    <property type="match status" value="1"/>
</dbReference>
<evidence type="ECO:0000259" key="3">
    <source>
        <dbReference type="Pfam" id="PF22936"/>
    </source>
</evidence>
<evidence type="ECO:0000256" key="1">
    <source>
        <dbReference type="SAM" id="MobiDB-lite"/>
    </source>
</evidence>
<comment type="caution">
    <text evidence="4">The sequence shown here is derived from an EMBL/GenBank/DDBJ whole genome shotgun (WGS) entry which is preliminary data.</text>
</comment>
<feature type="compositionally biased region" description="Acidic residues" evidence="1">
    <location>
        <begin position="942"/>
        <end position="958"/>
    </location>
</feature>
<evidence type="ECO:0000259" key="2">
    <source>
        <dbReference type="Pfam" id="PF07727"/>
    </source>
</evidence>
<proteinExistence type="predicted"/>
<dbReference type="AlphaFoldDB" id="A0A699HF64"/>
<feature type="region of interest" description="Disordered" evidence="1">
    <location>
        <begin position="583"/>
        <end position="608"/>
    </location>
</feature>
<reference evidence="4" key="1">
    <citation type="journal article" date="2019" name="Sci. Rep.">
        <title>Draft genome of Tanacetum cinerariifolium, the natural source of mosquito coil.</title>
        <authorList>
            <person name="Yamashiro T."/>
            <person name="Shiraishi A."/>
            <person name="Satake H."/>
            <person name="Nakayama K."/>
        </authorList>
    </citation>
    <scope>NUCLEOTIDE SEQUENCE</scope>
</reference>
<accession>A0A699HF64</accession>
<feature type="domain" description="Retrovirus-related Pol polyprotein from transposon TNT 1-94-like beta-barrel" evidence="3">
    <location>
        <begin position="499"/>
        <end position="539"/>
    </location>
</feature>
<feature type="region of interest" description="Disordered" evidence="1">
    <location>
        <begin position="1020"/>
        <end position="1099"/>
    </location>
</feature>
<dbReference type="InterPro" id="IPR003903">
    <property type="entry name" value="UIM_dom"/>
</dbReference>
<dbReference type="InterPro" id="IPR054722">
    <property type="entry name" value="PolX-like_BBD"/>
</dbReference>
<protein>
    <submittedName>
        <fullName evidence="4">Retrovirus-related Pol polyprotein from transposon TNT 1-94</fullName>
    </submittedName>
</protein>
<feature type="region of interest" description="Disordered" evidence="1">
    <location>
        <begin position="911"/>
        <end position="958"/>
    </location>
</feature>
<feature type="domain" description="Reverse transcriptase Ty1/copia-type" evidence="2">
    <location>
        <begin position="621"/>
        <end position="727"/>
    </location>
</feature>
<evidence type="ECO:0000313" key="4">
    <source>
        <dbReference type="EMBL" id="GEY04155.1"/>
    </source>
</evidence>
<gene>
    <name evidence="4" type="ORF">Tci_376129</name>
</gene>
<dbReference type="EMBL" id="BKCJ010147536">
    <property type="protein sequence ID" value="GEY04155.1"/>
    <property type="molecule type" value="Genomic_DNA"/>
</dbReference>